<dbReference type="PANTHER" id="PTHR33572:SF3">
    <property type="entry name" value="VELVET COMPLEX SUBUNIT B"/>
    <property type="match status" value="1"/>
</dbReference>
<dbReference type="AlphaFoldDB" id="A0A9P6B0U6"/>
<feature type="compositionally biased region" description="Basic and acidic residues" evidence="5">
    <location>
        <begin position="1"/>
        <end position="10"/>
    </location>
</feature>
<evidence type="ECO:0000256" key="2">
    <source>
        <dbReference type="ARBA" id="ARBA00023015"/>
    </source>
</evidence>
<protein>
    <recommendedName>
        <fullName evidence="6">Velvet domain-containing protein</fullName>
    </recommendedName>
</protein>
<evidence type="ECO:0000256" key="1">
    <source>
        <dbReference type="ARBA" id="ARBA00004123"/>
    </source>
</evidence>
<keyword evidence="3" id="KW-0804">Transcription</keyword>
<reference evidence="7" key="1">
    <citation type="journal article" date="2020" name="Nat. Commun.">
        <title>Large-scale genome sequencing of mycorrhizal fungi provides insights into the early evolution of symbiotic traits.</title>
        <authorList>
            <person name="Miyauchi S."/>
            <person name="Kiss E."/>
            <person name="Kuo A."/>
            <person name="Drula E."/>
            <person name="Kohler A."/>
            <person name="Sanchez-Garcia M."/>
            <person name="Morin E."/>
            <person name="Andreopoulos B."/>
            <person name="Barry K.W."/>
            <person name="Bonito G."/>
            <person name="Buee M."/>
            <person name="Carver A."/>
            <person name="Chen C."/>
            <person name="Cichocki N."/>
            <person name="Clum A."/>
            <person name="Culley D."/>
            <person name="Crous P.W."/>
            <person name="Fauchery L."/>
            <person name="Girlanda M."/>
            <person name="Hayes R.D."/>
            <person name="Keri Z."/>
            <person name="LaButti K."/>
            <person name="Lipzen A."/>
            <person name="Lombard V."/>
            <person name="Magnuson J."/>
            <person name="Maillard F."/>
            <person name="Murat C."/>
            <person name="Nolan M."/>
            <person name="Ohm R.A."/>
            <person name="Pangilinan J."/>
            <person name="Pereira M.F."/>
            <person name="Perotto S."/>
            <person name="Peter M."/>
            <person name="Pfister S."/>
            <person name="Riley R."/>
            <person name="Sitrit Y."/>
            <person name="Stielow J.B."/>
            <person name="Szollosi G."/>
            <person name="Zifcakova L."/>
            <person name="Stursova M."/>
            <person name="Spatafora J.W."/>
            <person name="Tedersoo L."/>
            <person name="Vaario L.M."/>
            <person name="Yamada A."/>
            <person name="Yan M."/>
            <person name="Wang P."/>
            <person name="Xu J."/>
            <person name="Bruns T."/>
            <person name="Baldrian P."/>
            <person name="Vilgalys R."/>
            <person name="Dunand C."/>
            <person name="Henrissat B."/>
            <person name="Grigoriev I.V."/>
            <person name="Hibbett D."/>
            <person name="Nagy L.G."/>
            <person name="Martin F.M."/>
        </authorList>
    </citation>
    <scope>NUCLEOTIDE SEQUENCE</scope>
    <source>
        <strain evidence="7">UP504</strain>
    </source>
</reference>
<feature type="compositionally biased region" description="Polar residues" evidence="5">
    <location>
        <begin position="84"/>
        <end position="99"/>
    </location>
</feature>
<keyword evidence="8" id="KW-1185">Reference proteome</keyword>
<dbReference type="InterPro" id="IPR037525">
    <property type="entry name" value="Velvet_dom"/>
</dbReference>
<accession>A0A9P6B0U6</accession>
<dbReference type="GO" id="GO:0005634">
    <property type="term" value="C:nucleus"/>
    <property type="evidence" value="ECO:0007669"/>
    <property type="project" value="UniProtKB-SubCell"/>
</dbReference>
<dbReference type="Pfam" id="PF11754">
    <property type="entry name" value="Velvet"/>
    <property type="match status" value="1"/>
</dbReference>
<keyword evidence="2" id="KW-0805">Transcription regulation</keyword>
<name>A0A9P6B0U6_9AGAM</name>
<dbReference type="InterPro" id="IPR038491">
    <property type="entry name" value="Velvet_dom_sf"/>
</dbReference>
<gene>
    <name evidence="7" type="ORF">BS47DRAFT_804058</name>
</gene>
<dbReference type="Proteomes" id="UP000886523">
    <property type="component" value="Unassembled WGS sequence"/>
</dbReference>
<evidence type="ECO:0000256" key="5">
    <source>
        <dbReference type="SAM" id="MobiDB-lite"/>
    </source>
</evidence>
<dbReference type="Gene3D" id="2.60.40.3960">
    <property type="entry name" value="Velvet domain"/>
    <property type="match status" value="1"/>
</dbReference>
<evidence type="ECO:0000259" key="6">
    <source>
        <dbReference type="PROSITE" id="PS51821"/>
    </source>
</evidence>
<dbReference type="EMBL" id="MU128952">
    <property type="protein sequence ID" value="KAF9515267.1"/>
    <property type="molecule type" value="Genomic_DNA"/>
</dbReference>
<evidence type="ECO:0000256" key="3">
    <source>
        <dbReference type="ARBA" id="ARBA00023163"/>
    </source>
</evidence>
<evidence type="ECO:0000256" key="4">
    <source>
        <dbReference type="ARBA" id="ARBA00023242"/>
    </source>
</evidence>
<organism evidence="7 8">
    <name type="scientific">Hydnum rufescens UP504</name>
    <dbReference type="NCBI Taxonomy" id="1448309"/>
    <lineage>
        <taxon>Eukaryota</taxon>
        <taxon>Fungi</taxon>
        <taxon>Dikarya</taxon>
        <taxon>Basidiomycota</taxon>
        <taxon>Agaricomycotina</taxon>
        <taxon>Agaricomycetes</taxon>
        <taxon>Cantharellales</taxon>
        <taxon>Hydnaceae</taxon>
        <taxon>Hydnum</taxon>
    </lineage>
</organism>
<proteinExistence type="predicted"/>
<sequence length="266" mass="29263">MPSYVPDHESTAPQLPHTAPTHMTDRDRRFYEQSPTTEYGSPQFYTNSSTSHSRNVPMSPTSPHHSHSYQIVSSSTAHYPPEMNTVTSPKQALSTGSAKQLSSLEGIHTSFNSLSNRPVEVHNLLGPIHASAARLLDDQDRPGIFFVFQDLSIRTEGQFRLKINLMTIAAGAGTQTISSQDAAPVLAEAWTEPFNVYPPKRFPGVPDPTPLSTTFGRQGQKLPTVCTDSILLYLHCLIEPYILPARREVGNLGKVACQRLLTVEGL</sequence>
<dbReference type="InterPro" id="IPR021740">
    <property type="entry name" value="Velvet"/>
</dbReference>
<feature type="domain" description="Velvet" evidence="6">
    <location>
        <begin position="1"/>
        <end position="225"/>
    </location>
</feature>
<dbReference type="PROSITE" id="PS51821">
    <property type="entry name" value="VELVET"/>
    <property type="match status" value="1"/>
</dbReference>
<dbReference type="PANTHER" id="PTHR33572">
    <property type="entry name" value="SPORE DEVELOPMENT REGULATOR VOSA"/>
    <property type="match status" value="1"/>
</dbReference>
<dbReference type="OrthoDB" id="1746739at2759"/>
<comment type="caution">
    <text evidence="7">The sequence shown here is derived from an EMBL/GenBank/DDBJ whole genome shotgun (WGS) entry which is preliminary data.</text>
</comment>
<feature type="region of interest" description="Disordered" evidence="5">
    <location>
        <begin position="1"/>
        <end position="99"/>
    </location>
</feature>
<evidence type="ECO:0000313" key="7">
    <source>
        <dbReference type="EMBL" id="KAF9515267.1"/>
    </source>
</evidence>
<keyword evidence="4" id="KW-0539">Nucleus</keyword>
<comment type="subcellular location">
    <subcellularLocation>
        <location evidence="1">Nucleus</location>
    </subcellularLocation>
</comment>
<feature type="compositionally biased region" description="Polar residues" evidence="5">
    <location>
        <begin position="33"/>
        <end position="56"/>
    </location>
</feature>
<evidence type="ECO:0000313" key="8">
    <source>
        <dbReference type="Proteomes" id="UP000886523"/>
    </source>
</evidence>